<sequence length="438" mass="51785">MKLKHIYNKLNIKYVEKNDKISLSRKWNKKDIILNSIFITLFLFMVANAIAYLVPNVADNFKIFYIFSFGIAFGGAIWIFIPFIAIILLLRIINSNMESKSIYWTTRRHKVYWWVFKKKVTSIALMLFVALVLLYHVVLHFVNPELNTFDFNTMNLDVLFTKGWWYQFYDLYKDSNDINSNLINNYSVFRNVGFLFDTLSNITYYLSISFISPILLIIILILGSIKILFAPKLFIKINGKRKLWFKKSIIDEKIYIKSPKSIFILTESTELIFEFFEFLETLNKDLRLKNETVRSLRKKVLKSLSINNLDKAIESFLKLKANEQIEQAPEIFEETYIDDPVDEAHQIDDKLFYETTELDIPEFEQPILVQQEIKKPEPIIEEHINNIEVAVQKEFNVNHQEQQPSINNEGKVEDKKPEPKKENEKPNLEWLDKLAPFD</sequence>
<accession>A0ACD4PJ84</accession>
<protein>
    <submittedName>
        <fullName evidence="1">Uncharacterized protein</fullName>
    </submittedName>
</protein>
<keyword evidence="2" id="KW-1185">Reference proteome</keyword>
<evidence type="ECO:0000313" key="1">
    <source>
        <dbReference type="EMBL" id="WBP84173.1"/>
    </source>
</evidence>
<organism evidence="1 2">
    <name type="scientific">Mycoplasmopsis edwardii</name>
    <dbReference type="NCBI Taxonomy" id="53558"/>
    <lineage>
        <taxon>Bacteria</taxon>
        <taxon>Bacillati</taxon>
        <taxon>Mycoplasmatota</taxon>
        <taxon>Mycoplasmoidales</taxon>
        <taxon>Metamycoplasmataceae</taxon>
        <taxon>Mycoplasmopsis</taxon>
    </lineage>
</organism>
<evidence type="ECO:0000313" key="2">
    <source>
        <dbReference type="Proteomes" id="UP001213039"/>
    </source>
</evidence>
<proteinExistence type="predicted"/>
<dbReference type="Proteomes" id="UP001213039">
    <property type="component" value="Chromosome"/>
</dbReference>
<name>A0ACD4PJ84_9BACT</name>
<dbReference type="EMBL" id="CP114370">
    <property type="protein sequence ID" value="WBP84173.1"/>
    <property type="molecule type" value="Genomic_DNA"/>
</dbReference>
<reference evidence="1" key="1">
    <citation type="submission" date="2022-12" db="EMBL/GenBank/DDBJ databases">
        <authorList>
            <consortium name="Asia Pacific Centre for Animal Health"/>
            <person name="Klose S.M."/>
            <person name="Legione A.R."/>
            <person name="Monotti I."/>
            <person name="Bushell R."/>
            <person name="Marenda M.S."/>
            <person name="Sugiyama T."/>
            <person name="Browning G.F."/>
            <person name="Vaz P.K."/>
        </authorList>
    </citation>
    <scope>NUCLEOTIDE SEQUENCE</scope>
    <source>
        <strain evidence="1">Felid995</strain>
    </source>
</reference>
<gene>
    <name evidence="1" type="ORF">Me_995_000132</name>
</gene>